<dbReference type="AlphaFoldDB" id="A0A915KBM2"/>
<proteinExistence type="predicted"/>
<dbReference type="GO" id="GO:0042285">
    <property type="term" value="F:xylosyltransferase activity"/>
    <property type="evidence" value="ECO:0007669"/>
    <property type="project" value="TreeGrafter"/>
</dbReference>
<dbReference type="Pfam" id="PF13896">
    <property type="entry name" value="Glyco_transf_49"/>
    <property type="match status" value="1"/>
</dbReference>
<dbReference type="WBParaSite" id="nRc.2.0.1.t35491-RA">
    <property type="protein sequence ID" value="nRc.2.0.1.t35491-RA"/>
    <property type="gene ID" value="nRc.2.0.1.g35491"/>
</dbReference>
<dbReference type="GO" id="GO:0015020">
    <property type="term" value="F:glucuronosyltransferase activity"/>
    <property type="evidence" value="ECO:0007669"/>
    <property type="project" value="TreeGrafter"/>
</dbReference>
<dbReference type="GO" id="GO:0035269">
    <property type="term" value="P:protein O-linked glycosylation via mannose"/>
    <property type="evidence" value="ECO:0007669"/>
    <property type="project" value="TreeGrafter"/>
</dbReference>
<evidence type="ECO:0000313" key="7">
    <source>
        <dbReference type="Proteomes" id="UP000887565"/>
    </source>
</evidence>
<keyword evidence="2" id="KW-0812">Transmembrane</keyword>
<evidence type="ECO:0000256" key="3">
    <source>
        <dbReference type="ARBA" id="ARBA00022968"/>
    </source>
</evidence>
<evidence type="ECO:0000256" key="4">
    <source>
        <dbReference type="ARBA" id="ARBA00022989"/>
    </source>
</evidence>
<dbReference type="PANTHER" id="PTHR12270:SF25">
    <property type="entry name" value="GLYCOSYLTRANSFERASE-LIKE PROTEIN LARGE"/>
    <property type="match status" value="1"/>
</dbReference>
<dbReference type="InterPro" id="IPR051292">
    <property type="entry name" value="Xyl/GlcA_transferase"/>
</dbReference>
<evidence type="ECO:0000256" key="1">
    <source>
        <dbReference type="ARBA" id="ARBA00004606"/>
    </source>
</evidence>
<evidence type="ECO:0000256" key="6">
    <source>
        <dbReference type="ARBA" id="ARBA00023180"/>
    </source>
</evidence>
<name>A0A915KBM2_ROMCU</name>
<comment type="subcellular location">
    <subcellularLocation>
        <location evidence="1">Membrane</location>
        <topology evidence="1">Single-pass type II membrane protein</topology>
    </subcellularLocation>
</comment>
<keyword evidence="7" id="KW-1185">Reference proteome</keyword>
<dbReference type="PANTHER" id="PTHR12270">
    <property type="entry name" value="GLYCOSYLTRANSFERASE-RELATED"/>
    <property type="match status" value="1"/>
</dbReference>
<keyword evidence="4" id="KW-1133">Transmembrane helix</keyword>
<dbReference type="GO" id="GO:0016020">
    <property type="term" value="C:membrane"/>
    <property type="evidence" value="ECO:0007669"/>
    <property type="project" value="UniProtKB-SubCell"/>
</dbReference>
<evidence type="ECO:0000256" key="2">
    <source>
        <dbReference type="ARBA" id="ARBA00022692"/>
    </source>
</evidence>
<reference evidence="8" key="1">
    <citation type="submission" date="2022-11" db="UniProtKB">
        <authorList>
            <consortium name="WormBaseParasite"/>
        </authorList>
    </citation>
    <scope>IDENTIFICATION</scope>
</reference>
<evidence type="ECO:0000313" key="8">
    <source>
        <dbReference type="WBParaSite" id="nRc.2.0.1.t35491-RA"/>
    </source>
</evidence>
<keyword evidence="5" id="KW-0472">Membrane</keyword>
<protein>
    <submittedName>
        <fullName evidence="8">Glycosyltransferase</fullName>
    </submittedName>
</protein>
<keyword evidence="6" id="KW-0325">Glycoprotein</keyword>
<accession>A0A915KBM2</accession>
<sequence length="148" mass="17749">MCVMFVNRQALNINQKKVQLYVFGLLEFLRQDEWEKGHSVTNYSRWMMTSDAYEVLYQTDYEPYIVTQRENLPLYDERFVGFGWNKVQHIMELSYASFKFVVLPNVFLVHQPHSPSFDVTKFRSNAVYRRCLKLLKGQIIKDLIEKYS</sequence>
<dbReference type="OMA" id="QHIMELS"/>
<dbReference type="Proteomes" id="UP000887565">
    <property type="component" value="Unplaced"/>
</dbReference>
<organism evidence="7 8">
    <name type="scientific">Romanomermis culicivorax</name>
    <name type="common">Nematode worm</name>
    <dbReference type="NCBI Taxonomy" id="13658"/>
    <lineage>
        <taxon>Eukaryota</taxon>
        <taxon>Metazoa</taxon>
        <taxon>Ecdysozoa</taxon>
        <taxon>Nematoda</taxon>
        <taxon>Enoplea</taxon>
        <taxon>Dorylaimia</taxon>
        <taxon>Mermithida</taxon>
        <taxon>Mermithoidea</taxon>
        <taxon>Mermithidae</taxon>
        <taxon>Romanomermis</taxon>
    </lineage>
</organism>
<evidence type="ECO:0000256" key="5">
    <source>
        <dbReference type="ARBA" id="ARBA00023136"/>
    </source>
</evidence>
<keyword evidence="3" id="KW-0735">Signal-anchor</keyword>